<dbReference type="OrthoDB" id="672058at2759"/>
<dbReference type="Proteomes" id="UP000243975">
    <property type="component" value="Unassembled WGS sequence"/>
</dbReference>
<organism evidence="3 4">
    <name type="scientific">Cynara cardunculus var. scolymus</name>
    <name type="common">Globe artichoke</name>
    <name type="synonym">Cynara scolymus</name>
    <dbReference type="NCBI Taxonomy" id="59895"/>
    <lineage>
        <taxon>Eukaryota</taxon>
        <taxon>Viridiplantae</taxon>
        <taxon>Streptophyta</taxon>
        <taxon>Embryophyta</taxon>
        <taxon>Tracheophyta</taxon>
        <taxon>Spermatophyta</taxon>
        <taxon>Magnoliopsida</taxon>
        <taxon>eudicotyledons</taxon>
        <taxon>Gunneridae</taxon>
        <taxon>Pentapetalae</taxon>
        <taxon>asterids</taxon>
        <taxon>campanulids</taxon>
        <taxon>Asterales</taxon>
        <taxon>Asteraceae</taxon>
        <taxon>Carduoideae</taxon>
        <taxon>Cardueae</taxon>
        <taxon>Carduinae</taxon>
        <taxon>Cynara</taxon>
    </lineage>
</organism>
<dbReference type="OMA" id="DENENHM"/>
<evidence type="ECO:0000256" key="2">
    <source>
        <dbReference type="SAM" id="MobiDB-lite"/>
    </source>
</evidence>
<gene>
    <name evidence="3" type="ORF">Ccrd_021018</name>
</gene>
<evidence type="ECO:0000313" key="3">
    <source>
        <dbReference type="EMBL" id="KVI00728.1"/>
    </source>
</evidence>
<comment type="similarity">
    <text evidence="1">Belongs to the senescence regulator S40 family.</text>
</comment>
<evidence type="ECO:0000313" key="4">
    <source>
        <dbReference type="Proteomes" id="UP000243975"/>
    </source>
</evidence>
<dbReference type="PANTHER" id="PTHR33083:SF49">
    <property type="entry name" value="SENESCENCE REGULATOR"/>
    <property type="match status" value="1"/>
</dbReference>
<accession>A0A103Y1D7</accession>
<dbReference type="GO" id="GO:0010150">
    <property type="term" value="P:leaf senescence"/>
    <property type="evidence" value="ECO:0007669"/>
    <property type="project" value="UniProtKB-ARBA"/>
</dbReference>
<proteinExistence type="inferred from homology"/>
<evidence type="ECO:0000256" key="1">
    <source>
        <dbReference type="ARBA" id="ARBA00034773"/>
    </source>
</evidence>
<feature type="compositionally biased region" description="Basic residues" evidence="2">
    <location>
        <begin position="35"/>
        <end position="49"/>
    </location>
</feature>
<protein>
    <submittedName>
        <fullName evidence="3">Senescence regulator</fullName>
    </submittedName>
</protein>
<reference evidence="3 4" key="1">
    <citation type="journal article" date="2016" name="Sci. Rep.">
        <title>The genome sequence of the outbreeding globe artichoke constructed de novo incorporating a phase-aware low-pass sequencing strategy of F1 progeny.</title>
        <authorList>
            <person name="Scaglione D."/>
            <person name="Reyes-Chin-Wo S."/>
            <person name="Acquadro A."/>
            <person name="Froenicke L."/>
            <person name="Portis E."/>
            <person name="Beitel C."/>
            <person name="Tirone M."/>
            <person name="Mauro R."/>
            <person name="Lo Monaco A."/>
            <person name="Mauromicale G."/>
            <person name="Faccioli P."/>
            <person name="Cattivelli L."/>
            <person name="Rieseberg L."/>
            <person name="Michelmore R."/>
            <person name="Lanteri S."/>
        </authorList>
    </citation>
    <scope>NUCLEOTIDE SEQUENCE [LARGE SCALE GENOMIC DNA]</scope>
    <source>
        <strain evidence="3">2C</strain>
    </source>
</reference>
<dbReference type="STRING" id="59895.A0A103Y1D7"/>
<feature type="region of interest" description="Disordered" evidence="2">
    <location>
        <begin position="30"/>
        <end position="55"/>
    </location>
</feature>
<keyword evidence="4" id="KW-1185">Reference proteome</keyword>
<name>A0A103Y1D7_CYNCS</name>
<dbReference type="PANTHER" id="PTHR33083">
    <property type="entry name" value="EXPRESSED PROTEIN"/>
    <property type="match status" value="1"/>
</dbReference>
<dbReference type="InterPro" id="IPR007608">
    <property type="entry name" value="Senescence_reg_S40"/>
</dbReference>
<comment type="caution">
    <text evidence="3">The sequence shown here is derived from an EMBL/GenBank/DDBJ whole genome shotgun (WGS) entry which is preliminary data.</text>
</comment>
<dbReference type="EMBL" id="LEKV01003312">
    <property type="protein sequence ID" value="KVI00728.1"/>
    <property type="molecule type" value="Genomic_DNA"/>
</dbReference>
<dbReference type="Gramene" id="KVI00728">
    <property type="protein sequence ID" value="KVI00728"/>
    <property type="gene ID" value="Ccrd_021018"/>
</dbReference>
<dbReference type="Pfam" id="PF04520">
    <property type="entry name" value="Senescence_reg"/>
    <property type="match status" value="1"/>
</dbReference>
<sequence length="124" mass="14261">MADDFQESEVFFESNAAGIRIEDNYTNNQQFRFRDSKRKKKQSEKKNNKKSVPVDIPENFSMKSWYQCYEEDGEIVPPHVVVGRRRVAGEMACSVCSGNGRTLKGRDLSQVRNSILKMTGFLET</sequence>
<dbReference type="AlphaFoldDB" id="A0A103Y1D7"/>